<dbReference type="AlphaFoldDB" id="A0A139HB12"/>
<dbReference type="Proteomes" id="UP000070133">
    <property type="component" value="Unassembled WGS sequence"/>
</dbReference>
<evidence type="ECO:0000256" key="1">
    <source>
        <dbReference type="SAM" id="MobiDB-lite"/>
    </source>
</evidence>
<sequence>MLGDGLYCHKLLILPTQARHIGPQSVGISSRPTLSRHDANWFTLQGICQEKPQCCLYTKLLWRFDNGRVLELFLQELVGRKLLSKHPASTAEELKEEATESAKANASSAKRKKAKETDLKRLANSHPCPGYETCPNPSIINIMQCVYKKAFIYAARCGLNKPGTKVVNPRLTTMYRGRGHDDYLQYSRQDGRWLAGGMLPYLAVAFTTVAGPTIHSREIVELFWLLAASDEDLKRCILATANVDPSGKERKGFASHEMVELLNKNFEKDPAIISHDACSHG</sequence>
<gene>
    <name evidence="2" type="ORF">AC578_9892</name>
</gene>
<feature type="region of interest" description="Disordered" evidence="1">
    <location>
        <begin position="91"/>
        <end position="118"/>
    </location>
</feature>
<keyword evidence="3" id="KW-1185">Reference proteome</keyword>
<accession>A0A139HB12</accession>
<reference evidence="2 3" key="1">
    <citation type="submission" date="2015-07" db="EMBL/GenBank/DDBJ databases">
        <title>Comparative genomics of the Sigatoka disease complex on banana suggests a link between parallel evolutionary changes in Pseudocercospora fijiensis and Pseudocercospora eumusae and increased virulence on the banana host.</title>
        <authorList>
            <person name="Chang T.-C."/>
            <person name="Salvucci A."/>
            <person name="Crous P.W."/>
            <person name="Stergiopoulos I."/>
        </authorList>
    </citation>
    <scope>NUCLEOTIDE SEQUENCE [LARGE SCALE GENOMIC DNA]</scope>
    <source>
        <strain evidence="2 3">CBS 114824</strain>
    </source>
</reference>
<evidence type="ECO:0000313" key="3">
    <source>
        <dbReference type="Proteomes" id="UP000070133"/>
    </source>
</evidence>
<protein>
    <submittedName>
        <fullName evidence="2">Uncharacterized protein</fullName>
    </submittedName>
</protein>
<evidence type="ECO:0000313" key="2">
    <source>
        <dbReference type="EMBL" id="KXS99644.1"/>
    </source>
</evidence>
<organism evidence="2 3">
    <name type="scientific">Pseudocercospora eumusae</name>
    <dbReference type="NCBI Taxonomy" id="321146"/>
    <lineage>
        <taxon>Eukaryota</taxon>
        <taxon>Fungi</taxon>
        <taxon>Dikarya</taxon>
        <taxon>Ascomycota</taxon>
        <taxon>Pezizomycotina</taxon>
        <taxon>Dothideomycetes</taxon>
        <taxon>Dothideomycetidae</taxon>
        <taxon>Mycosphaerellales</taxon>
        <taxon>Mycosphaerellaceae</taxon>
        <taxon>Pseudocercospora</taxon>
    </lineage>
</organism>
<proteinExistence type="predicted"/>
<comment type="caution">
    <text evidence="2">The sequence shown here is derived from an EMBL/GenBank/DDBJ whole genome shotgun (WGS) entry which is preliminary data.</text>
</comment>
<dbReference type="EMBL" id="LFZN01000088">
    <property type="protein sequence ID" value="KXS99644.1"/>
    <property type="molecule type" value="Genomic_DNA"/>
</dbReference>
<name>A0A139HB12_9PEZI</name>